<dbReference type="InterPro" id="IPR007498">
    <property type="entry name" value="PqiA-like"/>
</dbReference>
<reference evidence="3" key="1">
    <citation type="journal article" date="2009" name="Environ. Microbiol.">
        <title>Contribution of mobile genetic elements to Desulfovibrio vulgaris genome plasticity.</title>
        <authorList>
            <person name="Walker C.B."/>
            <person name="Stolyar S."/>
            <person name="Chivian D."/>
            <person name="Pinel N."/>
            <person name="Gabster J.A."/>
            <person name="Dehal P.S."/>
            <person name="He Z."/>
            <person name="Yang Z.K."/>
            <person name="Yen H.C."/>
            <person name="Zhou J."/>
            <person name="Wall J.D."/>
            <person name="Hazen T.C."/>
            <person name="Arkin A.P."/>
            <person name="Stahl D.A."/>
        </authorList>
    </citation>
    <scope>NUCLEOTIDE SEQUENCE [LARGE SCALE GENOMIC DNA]</scope>
    <source>
        <strain evidence="3">DP4</strain>
    </source>
</reference>
<evidence type="ECO:0000256" key="1">
    <source>
        <dbReference type="SAM" id="Phobius"/>
    </source>
</evidence>
<gene>
    <name evidence="2" type="ordered locus">Dvul_0259</name>
</gene>
<protein>
    <submittedName>
        <fullName evidence="2">Paraquat-inducible protein A</fullName>
    </submittedName>
</protein>
<evidence type="ECO:0000313" key="2">
    <source>
        <dbReference type="EMBL" id="ABM27283.1"/>
    </source>
</evidence>
<dbReference type="AlphaFoldDB" id="A0A0H3A755"/>
<feature type="transmembrane region" description="Helical" evidence="1">
    <location>
        <begin position="44"/>
        <end position="68"/>
    </location>
</feature>
<dbReference type="RefSeq" id="WP_011791500.1">
    <property type="nucleotide sequence ID" value="NC_008751.1"/>
</dbReference>
<proteinExistence type="predicted"/>
<dbReference type="Proteomes" id="UP000009173">
    <property type="component" value="Chromosome"/>
</dbReference>
<feature type="transmembrane region" description="Helical" evidence="1">
    <location>
        <begin position="88"/>
        <end position="115"/>
    </location>
</feature>
<keyword evidence="1" id="KW-1133">Transmembrane helix</keyword>
<organism evidence="2 3">
    <name type="scientific">Nitratidesulfovibrio vulgaris (strain DP4)</name>
    <name type="common">Desulfovibrio vulgaris</name>
    <dbReference type="NCBI Taxonomy" id="391774"/>
    <lineage>
        <taxon>Bacteria</taxon>
        <taxon>Pseudomonadati</taxon>
        <taxon>Thermodesulfobacteriota</taxon>
        <taxon>Desulfovibrionia</taxon>
        <taxon>Desulfovibrionales</taxon>
        <taxon>Desulfovibrionaceae</taxon>
        <taxon>Nitratidesulfovibrio</taxon>
    </lineage>
</organism>
<keyword evidence="1" id="KW-0812">Transmembrane</keyword>
<accession>A0A0H3A755</accession>
<feature type="transmembrane region" description="Helical" evidence="1">
    <location>
        <begin position="136"/>
        <end position="156"/>
    </location>
</feature>
<dbReference type="KEGG" id="dvl:Dvul_0259"/>
<dbReference type="Pfam" id="PF04403">
    <property type="entry name" value="PqiA"/>
    <property type="match status" value="1"/>
</dbReference>
<name>A0A0H3A755_NITV4</name>
<feature type="transmembrane region" description="Helical" evidence="1">
    <location>
        <begin position="162"/>
        <end position="185"/>
    </location>
</feature>
<evidence type="ECO:0000313" key="3">
    <source>
        <dbReference type="Proteomes" id="UP000009173"/>
    </source>
</evidence>
<keyword evidence="1" id="KW-0472">Membrane</keyword>
<dbReference type="EMBL" id="CP000527">
    <property type="protein sequence ID" value="ABM27283.1"/>
    <property type="molecule type" value="Genomic_DNA"/>
</dbReference>
<sequence length="198" mass="21512">MPVIACHDCDLLTQLPARAGATLLCPRCGAVLQRHRPNSIDRPVAFALSGLVLFAVTLTNPFLAMRSGSFIQEARLLTGIIELWKQDLYILGGLVLLTCIIIPAIQLTGLLYVLVPIRLGVRAPGAIHVFRAIRHLNAWAMMEVFLIGILVALVKLAKMATIIPGIAVLSLGLLTIVVTAAMTTLDPPFIWRKLDPRP</sequence>
<dbReference type="HOGENOM" id="CLU_041903_1_1_7"/>